<dbReference type="Proteomes" id="UP000095282">
    <property type="component" value="Unplaced"/>
</dbReference>
<protein>
    <submittedName>
        <fullName evidence="3">Uncharacterized protein</fullName>
    </submittedName>
</protein>
<evidence type="ECO:0000313" key="3">
    <source>
        <dbReference type="WBParaSite" id="Csp11.Scaffold629.g14338.t1"/>
    </source>
</evidence>
<organism evidence="2 3">
    <name type="scientific">Caenorhabditis tropicalis</name>
    <dbReference type="NCBI Taxonomy" id="1561998"/>
    <lineage>
        <taxon>Eukaryota</taxon>
        <taxon>Metazoa</taxon>
        <taxon>Ecdysozoa</taxon>
        <taxon>Nematoda</taxon>
        <taxon>Chromadorea</taxon>
        <taxon>Rhabditida</taxon>
        <taxon>Rhabditina</taxon>
        <taxon>Rhabditomorpha</taxon>
        <taxon>Rhabditoidea</taxon>
        <taxon>Rhabditidae</taxon>
        <taxon>Peloderinae</taxon>
        <taxon>Caenorhabditis</taxon>
    </lineage>
</organism>
<feature type="compositionally biased region" description="Polar residues" evidence="1">
    <location>
        <begin position="57"/>
        <end position="67"/>
    </location>
</feature>
<dbReference type="AlphaFoldDB" id="A0A1I7U307"/>
<reference evidence="3" key="1">
    <citation type="submission" date="2016-11" db="UniProtKB">
        <authorList>
            <consortium name="WormBaseParasite"/>
        </authorList>
    </citation>
    <scope>IDENTIFICATION</scope>
</reference>
<proteinExistence type="predicted"/>
<evidence type="ECO:0000256" key="1">
    <source>
        <dbReference type="SAM" id="MobiDB-lite"/>
    </source>
</evidence>
<feature type="region of interest" description="Disordered" evidence="1">
    <location>
        <begin position="1"/>
        <end position="83"/>
    </location>
</feature>
<sequence>MMSWATDGTINSPMQSNESQQPCSSNSSRKRKFVEDLPENFLDTVCPPKSKARSEDPQQISPMTMENQKSDSTEGEITFSGNNSMHFLRQNTLLDVNHLVN</sequence>
<name>A0A1I7U307_9PELO</name>
<accession>A0A1I7U307</accession>
<dbReference type="WBParaSite" id="Csp11.Scaffold629.g14338.t1">
    <property type="protein sequence ID" value="Csp11.Scaffold629.g14338.t1"/>
    <property type="gene ID" value="Csp11.Scaffold629.g14338"/>
</dbReference>
<evidence type="ECO:0000313" key="2">
    <source>
        <dbReference type="Proteomes" id="UP000095282"/>
    </source>
</evidence>
<feature type="compositionally biased region" description="Polar residues" evidence="1">
    <location>
        <begin position="1"/>
        <end position="27"/>
    </location>
</feature>
<keyword evidence="2" id="KW-1185">Reference proteome</keyword>